<evidence type="ECO:0000313" key="2">
    <source>
        <dbReference type="Proteomes" id="UP000076738"/>
    </source>
</evidence>
<dbReference type="EMBL" id="KV417373">
    <property type="protein sequence ID" value="KZO89656.1"/>
    <property type="molecule type" value="Genomic_DNA"/>
</dbReference>
<dbReference type="InterPro" id="IPR019188">
    <property type="entry name" value="SNAPC1"/>
</dbReference>
<evidence type="ECO:0000313" key="1">
    <source>
        <dbReference type="EMBL" id="KZO89656.1"/>
    </source>
</evidence>
<accession>A0A167FMH2</accession>
<dbReference type="OrthoDB" id="3253083at2759"/>
<protein>
    <submittedName>
        <fullName evidence="1">Uncharacterized protein</fullName>
    </submittedName>
</protein>
<dbReference type="Proteomes" id="UP000076738">
    <property type="component" value="Unassembled WGS sequence"/>
</dbReference>
<name>A0A167FMH2_CALVF</name>
<keyword evidence="2" id="KW-1185">Reference proteome</keyword>
<organism evidence="1 2">
    <name type="scientific">Calocera viscosa (strain TUFC12733)</name>
    <dbReference type="NCBI Taxonomy" id="1330018"/>
    <lineage>
        <taxon>Eukaryota</taxon>
        <taxon>Fungi</taxon>
        <taxon>Dikarya</taxon>
        <taxon>Basidiomycota</taxon>
        <taxon>Agaricomycotina</taxon>
        <taxon>Dacrymycetes</taxon>
        <taxon>Dacrymycetales</taxon>
        <taxon>Dacrymycetaceae</taxon>
        <taxon>Calocera</taxon>
    </lineage>
</organism>
<dbReference type="STRING" id="1330018.A0A167FMH2"/>
<gene>
    <name evidence="1" type="ORF">CALVIDRAFT_603504</name>
</gene>
<dbReference type="AlphaFoldDB" id="A0A167FMH2"/>
<proteinExistence type="predicted"/>
<reference evidence="1 2" key="1">
    <citation type="journal article" date="2016" name="Mol. Biol. Evol.">
        <title>Comparative Genomics of Early-Diverging Mushroom-Forming Fungi Provides Insights into the Origins of Lignocellulose Decay Capabilities.</title>
        <authorList>
            <person name="Nagy L.G."/>
            <person name="Riley R."/>
            <person name="Tritt A."/>
            <person name="Adam C."/>
            <person name="Daum C."/>
            <person name="Floudas D."/>
            <person name="Sun H."/>
            <person name="Yadav J.S."/>
            <person name="Pangilinan J."/>
            <person name="Larsson K.H."/>
            <person name="Matsuura K."/>
            <person name="Barry K."/>
            <person name="Labutti K."/>
            <person name="Kuo R."/>
            <person name="Ohm R.A."/>
            <person name="Bhattacharya S.S."/>
            <person name="Shirouzu T."/>
            <person name="Yoshinaga Y."/>
            <person name="Martin F.M."/>
            <person name="Grigoriev I.V."/>
            <person name="Hibbett D.S."/>
        </authorList>
    </citation>
    <scope>NUCLEOTIDE SEQUENCE [LARGE SCALE GENOMIC DNA]</scope>
    <source>
        <strain evidence="1 2">TUFC12733</strain>
    </source>
</reference>
<sequence length="309" mass="34794">MSLAPTTIVRGAPPALQPYYYTSSLFVEPLRADIADLLGKFKDAVNAKPDGESPFQQFKRIWIETGWKWVHLLVLEERARKTFIEVVERCFLEVLNVSDDLVSSLGALFALYTFHTTQPSALFTIGHIDVPIDVHAVLRNLPSRLSGSRKTEATYIVHHLSVSFRLTPSSTLIPTLPHATIVRVPKPTTMAHGRPTTKTRRENYLLSLRRLTREVDELNSIGDPSGEGEDFGLELPSAEEYVRIKEELVGVLDEDEEKALREGTARTERRMREIEAWAMREGKDVEGYDWEGKPIGLDLVGLDPEDEGS</sequence>
<dbReference type="Pfam" id="PF09808">
    <property type="entry name" value="SNAPC1"/>
    <property type="match status" value="1"/>
</dbReference>